<evidence type="ECO:0000313" key="28">
    <source>
        <dbReference type="RefSeq" id="XP_013386880.1"/>
    </source>
</evidence>
<evidence type="ECO:0000256" key="15">
    <source>
        <dbReference type="ARBA" id="ARBA00023065"/>
    </source>
</evidence>
<proteinExistence type="inferred from homology"/>
<dbReference type="InterPro" id="IPR003644">
    <property type="entry name" value="Calx_beta"/>
</dbReference>
<keyword evidence="16 20" id="KW-0472">Membrane</keyword>
<evidence type="ECO:0000256" key="3">
    <source>
        <dbReference type="ARBA" id="ARBA00022448"/>
    </source>
</evidence>
<dbReference type="GeneID" id="106156248"/>
<keyword evidence="8" id="KW-0479">Metal-binding</keyword>
<keyword evidence="10" id="KW-0677">Repeat</keyword>
<dbReference type="PANTHER" id="PTHR11878:SF76">
    <property type="entry name" value="CALX-BETA DOMAIN-CONTAINING PROTEIN"/>
    <property type="match status" value="1"/>
</dbReference>
<comment type="catalytic activity">
    <reaction evidence="19">
        <text>Ca(2+)(in) + 3 Na(+)(out) = Ca(2+)(out) + 3 Na(+)(in)</text>
        <dbReference type="Rhea" id="RHEA:69955"/>
        <dbReference type="ChEBI" id="CHEBI:29101"/>
        <dbReference type="ChEBI" id="CHEBI:29108"/>
    </reaction>
</comment>
<keyword evidence="4" id="KW-0050">Antiport</keyword>
<dbReference type="Gene3D" id="2.60.40.2030">
    <property type="match status" value="2"/>
</dbReference>
<keyword evidence="5" id="KW-1003">Cell membrane</keyword>
<evidence type="ECO:0000256" key="9">
    <source>
        <dbReference type="ARBA" id="ARBA00022729"/>
    </source>
</evidence>
<keyword evidence="13 20" id="KW-1133">Transmembrane helix</keyword>
<evidence type="ECO:0000256" key="10">
    <source>
        <dbReference type="ARBA" id="ARBA00022737"/>
    </source>
</evidence>
<evidence type="ECO:0000313" key="25">
    <source>
        <dbReference type="RefSeq" id="XP_013386877.1"/>
    </source>
</evidence>
<evidence type="ECO:0000256" key="7">
    <source>
        <dbReference type="ARBA" id="ARBA00022692"/>
    </source>
</evidence>
<accession>A0A1S3HLI1</accession>
<dbReference type="GO" id="GO:0098703">
    <property type="term" value="P:calcium ion import across plasma membrane"/>
    <property type="evidence" value="ECO:0007669"/>
    <property type="project" value="TreeGrafter"/>
</dbReference>
<dbReference type="RefSeq" id="XP_013386876.1">
    <property type="nucleotide sequence ID" value="XM_013531422.2"/>
</dbReference>
<feature type="transmembrane region" description="Helical" evidence="20">
    <location>
        <begin position="643"/>
        <end position="674"/>
    </location>
</feature>
<dbReference type="SMART" id="SM00237">
    <property type="entry name" value="Calx_beta"/>
    <property type="match status" value="2"/>
</dbReference>
<feature type="transmembrane region" description="Helical" evidence="20">
    <location>
        <begin position="165"/>
        <end position="188"/>
    </location>
</feature>
<dbReference type="KEGG" id="lak:106156248"/>
<evidence type="ECO:0000256" key="13">
    <source>
        <dbReference type="ARBA" id="ARBA00022989"/>
    </source>
</evidence>
<evidence type="ECO:0000313" key="27">
    <source>
        <dbReference type="RefSeq" id="XP_013386879.1"/>
    </source>
</evidence>
<evidence type="ECO:0000256" key="4">
    <source>
        <dbReference type="ARBA" id="ARBA00022449"/>
    </source>
</evidence>
<feature type="transmembrane region" description="Helical" evidence="20">
    <location>
        <begin position="99"/>
        <end position="119"/>
    </location>
</feature>
<evidence type="ECO:0000256" key="11">
    <source>
        <dbReference type="ARBA" id="ARBA00022837"/>
    </source>
</evidence>
<dbReference type="OrthoDB" id="418484at2759"/>
<evidence type="ECO:0000256" key="1">
    <source>
        <dbReference type="ARBA" id="ARBA00004651"/>
    </source>
</evidence>
<dbReference type="RefSeq" id="XP_013386879.1">
    <property type="nucleotide sequence ID" value="XM_013531425.2"/>
</dbReference>
<keyword evidence="17" id="KW-0325">Glycoprotein</keyword>
<evidence type="ECO:0000256" key="6">
    <source>
        <dbReference type="ARBA" id="ARBA00022568"/>
    </source>
</evidence>
<evidence type="ECO:0000313" key="23">
    <source>
        <dbReference type="RefSeq" id="XP_013386874.1"/>
    </source>
</evidence>
<dbReference type="GO" id="GO:0007154">
    <property type="term" value="P:cell communication"/>
    <property type="evidence" value="ECO:0007669"/>
    <property type="project" value="InterPro"/>
</dbReference>
<evidence type="ECO:0000256" key="5">
    <source>
        <dbReference type="ARBA" id="ARBA00022475"/>
    </source>
</evidence>
<evidence type="ECO:0000256" key="14">
    <source>
        <dbReference type="ARBA" id="ARBA00023053"/>
    </source>
</evidence>
<keyword evidence="14" id="KW-0915">Sodium</keyword>
<dbReference type="RefSeq" id="XP_013386880.1">
    <property type="nucleotide sequence ID" value="XM_013531426.2"/>
</dbReference>
<evidence type="ECO:0000313" key="29">
    <source>
        <dbReference type="RefSeq" id="XP_013386881.1"/>
    </source>
</evidence>
<evidence type="ECO:0000256" key="12">
    <source>
        <dbReference type="ARBA" id="ARBA00022860"/>
    </source>
</evidence>
<feature type="transmembrane region" description="Helical" evidence="20">
    <location>
        <begin position="803"/>
        <end position="822"/>
    </location>
</feature>
<dbReference type="Pfam" id="PF03160">
    <property type="entry name" value="Calx-beta"/>
    <property type="match status" value="1"/>
</dbReference>
<keyword evidence="7 20" id="KW-0812">Transmembrane</keyword>
<feature type="domain" description="Calx-beta" evidence="21">
    <location>
        <begin position="347"/>
        <end position="446"/>
    </location>
</feature>
<dbReference type="RefSeq" id="XP_013386878.1">
    <property type="nucleotide sequence ID" value="XM_013531424.2"/>
</dbReference>
<dbReference type="InterPro" id="IPR044880">
    <property type="entry name" value="NCX_ion-bd_dom_sf"/>
</dbReference>
<dbReference type="InterPro" id="IPR032452">
    <property type="entry name" value="Na_Ca_Ex_C-exten"/>
</dbReference>
<dbReference type="RefSeq" id="XP_013386877.1">
    <property type="nucleotide sequence ID" value="XM_013531423.2"/>
</dbReference>
<evidence type="ECO:0000256" key="16">
    <source>
        <dbReference type="ARBA" id="ARBA00023136"/>
    </source>
</evidence>
<sequence length="832" mass="92470">MSNNTTCPDYTVYKCYDYGLILPLTNESTWSIGFRAFIYLLGLLWCFLGVSIIADYFMCAIEKITSKTRKIKVAKQNTGDENDYEEIEVRVWNDTVANLTLMALGSSAPEILLSVYGIIKNRFEAEALGPSTIVGSAAFNLLCIIAVCIMAIPSPEVRQIKSVKVFAITSFTSIFAYVWLIIILVGITPNVVDLWEAVITFLFFPILVIVAYIADKDFCTKKQVDDNKIELGFGLRKLKKGVKYVFNRDEKEHHSLEDGDVDKEALAEFLKEIGKHPDLSEEEMAKLAALKYQENVPHNRAWYRINATRGLTGGNKLVPTMKKDLQDIYEAAKHHEPEKDRLASQGSLTDLSEKGTRAVIEFTATSCAVLENEKRVRIGIRRSGKLDSKVIFRVETIDGTAEATKDYIPVKTSMVFEPNETSKYIDIEIIDDNEWEPDETFFVRLSLDADQNAVIGKKSINQVTIINDDEPGTIQFAKPSFLFKESAGKAMIPVQRIHGADGKVNITWRTEDMDAKSGKDFEGGEGILTFEHGEVTKMLEITVYDDQEMEKDESFKVELFDPTGGAQLGRIKKTIITLVNDDEFNGMVSRVVELTNLNIDSLRVETETWAEQFQNAMNVNGGDIENATSFDYLMHFLSFGFKIIFAIVAPVSIAGGFLAFFMALAMIGIVTIIVSDLASIFGCLCSMPEEIVAITFVALGTSLPDLFASKQAAAQEKHADNAIGNVTGSNSVNVFLGLGLPWLIAAIYHTANNGSFQVQAGNLVFSVIIYTICATLCIGLILIRRFLKFFNNGELGGPAGPKMASGIFLIFLWFFYITMSILQTTKVIRVNL</sequence>
<dbReference type="GO" id="GO:0005516">
    <property type="term" value="F:calmodulin binding"/>
    <property type="evidence" value="ECO:0007669"/>
    <property type="project" value="UniProtKB-KW"/>
</dbReference>
<name>A0A1S3HLI1_LINAN</name>
<dbReference type="InterPro" id="IPR038081">
    <property type="entry name" value="CalX-like_sf"/>
</dbReference>
<keyword evidence="6" id="KW-0109">Calcium transport</keyword>
<dbReference type="Proteomes" id="UP000085678">
    <property type="component" value="Unplaced"/>
</dbReference>
<gene>
    <name evidence="23 24 25 26 27 28 29 30 31" type="primary">LOC106156248</name>
</gene>
<dbReference type="RefSeq" id="XP_013386881.1">
    <property type="nucleotide sequence ID" value="XM_013531427.2"/>
</dbReference>
<evidence type="ECO:0000313" key="22">
    <source>
        <dbReference type="Proteomes" id="UP000085678"/>
    </source>
</evidence>
<evidence type="ECO:0000256" key="2">
    <source>
        <dbReference type="ARBA" id="ARBA00007489"/>
    </source>
</evidence>
<evidence type="ECO:0000313" key="26">
    <source>
        <dbReference type="RefSeq" id="XP_013386878.1"/>
    </source>
</evidence>
<dbReference type="GO" id="GO:0005432">
    <property type="term" value="F:calcium:sodium antiporter activity"/>
    <property type="evidence" value="ECO:0007669"/>
    <property type="project" value="InterPro"/>
</dbReference>
<evidence type="ECO:0000313" key="30">
    <source>
        <dbReference type="RefSeq" id="XP_013386882.1"/>
    </source>
</evidence>
<feature type="domain" description="Calx-beta" evidence="21">
    <location>
        <begin position="461"/>
        <end position="560"/>
    </location>
</feature>
<evidence type="ECO:0000259" key="21">
    <source>
        <dbReference type="SMART" id="SM00237"/>
    </source>
</evidence>
<keyword evidence="15" id="KW-0406">Ion transport</keyword>
<dbReference type="GO" id="GO:0046872">
    <property type="term" value="F:metal ion binding"/>
    <property type="evidence" value="ECO:0007669"/>
    <property type="project" value="UniProtKB-KW"/>
</dbReference>
<reference evidence="23 24" key="1">
    <citation type="submission" date="2023-09" db="UniProtKB">
        <authorList>
            <consortium name="RefSeq"/>
        </authorList>
    </citation>
    <scope>IDENTIFICATION</scope>
    <source>
        <tissue evidence="23 24">Gonads</tissue>
    </source>
</reference>
<dbReference type="RefSeq" id="XP_013386882.1">
    <property type="nucleotide sequence ID" value="XM_013531428.2"/>
</dbReference>
<keyword evidence="22" id="KW-1185">Reference proteome</keyword>
<keyword evidence="18" id="KW-0739">Sodium transport</keyword>
<evidence type="ECO:0000256" key="20">
    <source>
        <dbReference type="SAM" id="Phobius"/>
    </source>
</evidence>
<evidence type="ECO:0000313" key="31">
    <source>
        <dbReference type="RefSeq" id="XP_013386883.1"/>
    </source>
</evidence>
<evidence type="ECO:0000256" key="17">
    <source>
        <dbReference type="ARBA" id="ARBA00023180"/>
    </source>
</evidence>
<dbReference type="Gene3D" id="1.20.1420.30">
    <property type="entry name" value="NCX, central ion-binding region"/>
    <property type="match status" value="2"/>
</dbReference>
<keyword evidence="3" id="KW-0813">Transport</keyword>
<dbReference type="InterPro" id="IPR004837">
    <property type="entry name" value="NaCa_Exmemb"/>
</dbReference>
<evidence type="ECO:0000313" key="24">
    <source>
        <dbReference type="RefSeq" id="XP_013386876.1"/>
    </source>
</evidence>
<dbReference type="RefSeq" id="XP_013386874.1">
    <property type="nucleotide sequence ID" value="XM_013531420.2"/>
</dbReference>
<keyword evidence="11" id="KW-0106">Calcium</keyword>
<protein>
    <submittedName>
        <fullName evidence="23 24">Sodium/calcium exchanger 1 isoform X1</fullName>
    </submittedName>
</protein>
<dbReference type="SUPFAM" id="SSF141072">
    <property type="entry name" value="CalX-like"/>
    <property type="match status" value="2"/>
</dbReference>
<keyword evidence="9" id="KW-0732">Signal</keyword>
<keyword evidence="12" id="KW-0112">Calmodulin-binding</keyword>
<evidence type="ECO:0000256" key="8">
    <source>
        <dbReference type="ARBA" id="ARBA00022723"/>
    </source>
</evidence>
<comment type="similarity">
    <text evidence="2">Belongs to the Ca(2+):cation antiporter (CaCA) (TC 2.A.19) family. SLC8 subfamily.</text>
</comment>
<dbReference type="GO" id="GO:0042383">
    <property type="term" value="C:sarcolemma"/>
    <property type="evidence" value="ECO:0007669"/>
    <property type="project" value="TreeGrafter"/>
</dbReference>
<evidence type="ECO:0000256" key="19">
    <source>
        <dbReference type="ARBA" id="ARBA00033667"/>
    </source>
</evidence>
<organism evidence="30">
    <name type="scientific">Lingula anatina</name>
    <name type="common">Brachiopod</name>
    <name type="synonym">Lingula unguis</name>
    <dbReference type="NCBI Taxonomy" id="7574"/>
    <lineage>
        <taxon>Eukaryota</taxon>
        <taxon>Metazoa</taxon>
        <taxon>Spiralia</taxon>
        <taxon>Lophotrochozoa</taxon>
        <taxon>Brachiopoda</taxon>
        <taxon>Linguliformea</taxon>
        <taxon>Lingulata</taxon>
        <taxon>Lingulida</taxon>
        <taxon>Linguloidea</taxon>
        <taxon>Lingulidae</taxon>
        <taxon>Lingula</taxon>
    </lineage>
</organism>
<dbReference type="GO" id="GO:0030424">
    <property type="term" value="C:axon"/>
    <property type="evidence" value="ECO:0007669"/>
    <property type="project" value="TreeGrafter"/>
</dbReference>
<dbReference type="GO" id="GO:0098794">
    <property type="term" value="C:postsynapse"/>
    <property type="evidence" value="ECO:0007669"/>
    <property type="project" value="TreeGrafter"/>
</dbReference>
<dbReference type="Pfam" id="PF16494">
    <property type="entry name" value="Na_Ca_ex_C"/>
    <property type="match status" value="1"/>
</dbReference>
<feature type="transmembrane region" description="Helical" evidence="20">
    <location>
        <begin position="734"/>
        <end position="751"/>
    </location>
</feature>
<feature type="transmembrane region" description="Helical" evidence="20">
    <location>
        <begin position="131"/>
        <end position="153"/>
    </location>
</feature>
<evidence type="ECO:0000256" key="18">
    <source>
        <dbReference type="ARBA" id="ARBA00023201"/>
    </source>
</evidence>
<dbReference type="RefSeq" id="XP_013386883.1">
    <property type="nucleotide sequence ID" value="XM_013531429.2"/>
</dbReference>
<feature type="transmembrane region" description="Helical" evidence="20">
    <location>
        <begin position="194"/>
        <end position="214"/>
    </location>
</feature>
<comment type="subcellular location">
    <subcellularLocation>
        <location evidence="1">Cell membrane</location>
        <topology evidence="1">Multi-pass membrane protein</topology>
    </subcellularLocation>
</comment>
<dbReference type="AlphaFoldDB" id="A0A1S3HLI1"/>
<feature type="transmembrane region" description="Helical" evidence="20">
    <location>
        <begin position="36"/>
        <end position="61"/>
    </location>
</feature>
<feature type="transmembrane region" description="Helical" evidence="20">
    <location>
        <begin position="763"/>
        <end position="783"/>
    </location>
</feature>
<dbReference type="PANTHER" id="PTHR11878">
    <property type="entry name" value="SODIUM/CALCIUM EXCHANGER"/>
    <property type="match status" value="1"/>
</dbReference>
<dbReference type="InterPro" id="IPR004836">
    <property type="entry name" value="Na_Ca_Ex"/>
</dbReference>
<dbReference type="Pfam" id="PF01699">
    <property type="entry name" value="Na_Ca_ex"/>
    <property type="match status" value="2"/>
</dbReference>
<dbReference type="InterPro" id="IPR051171">
    <property type="entry name" value="CaCA"/>
</dbReference>
<dbReference type="PRINTS" id="PR01259">
    <property type="entry name" value="NACAEXCHNGR"/>
</dbReference>